<name>A0A7C8ZBF9_OPUST</name>
<dbReference type="EMBL" id="GISG01111241">
    <property type="protein sequence ID" value="MBA4638899.1"/>
    <property type="molecule type" value="Transcribed_RNA"/>
</dbReference>
<dbReference type="AlphaFoldDB" id="A0A7C8ZBF9"/>
<organism evidence="1">
    <name type="scientific">Opuntia streptacantha</name>
    <name type="common">Prickly pear cactus</name>
    <name type="synonym">Opuntia cardona</name>
    <dbReference type="NCBI Taxonomy" id="393608"/>
    <lineage>
        <taxon>Eukaryota</taxon>
        <taxon>Viridiplantae</taxon>
        <taxon>Streptophyta</taxon>
        <taxon>Embryophyta</taxon>
        <taxon>Tracheophyta</taxon>
        <taxon>Spermatophyta</taxon>
        <taxon>Magnoliopsida</taxon>
        <taxon>eudicotyledons</taxon>
        <taxon>Gunneridae</taxon>
        <taxon>Pentapetalae</taxon>
        <taxon>Caryophyllales</taxon>
        <taxon>Cactineae</taxon>
        <taxon>Cactaceae</taxon>
        <taxon>Opuntioideae</taxon>
        <taxon>Opuntia</taxon>
    </lineage>
</organism>
<protein>
    <submittedName>
        <fullName evidence="1">Uncharacterized protein</fullName>
    </submittedName>
</protein>
<sequence length="128" mass="14762">MFLFTTIITHNLSTIIIATIPKFRLLAQTIFARQASAPILIISPTKFSVFRSLLEPRNIKRIFFTTRLPIPKILPNRKLLQWHININIITITTINRTTTSHFLCIQNPGTTIKTLRLPIFQGFIRNHG</sequence>
<reference evidence="1" key="1">
    <citation type="journal article" date="2013" name="J. Plant Res.">
        <title>Effect of fungi and light on seed germination of three Opuntia species from semiarid lands of central Mexico.</title>
        <authorList>
            <person name="Delgado-Sanchez P."/>
            <person name="Jimenez-Bremont J.F."/>
            <person name="Guerrero-Gonzalez Mde L."/>
            <person name="Flores J."/>
        </authorList>
    </citation>
    <scope>NUCLEOTIDE SEQUENCE</scope>
    <source>
        <tissue evidence="1">Cladode</tissue>
    </source>
</reference>
<evidence type="ECO:0000313" key="1">
    <source>
        <dbReference type="EMBL" id="MBA4638899.1"/>
    </source>
</evidence>
<proteinExistence type="predicted"/>
<accession>A0A7C8ZBF9</accession>
<reference evidence="1" key="2">
    <citation type="submission" date="2020-07" db="EMBL/GenBank/DDBJ databases">
        <authorList>
            <person name="Vera ALvarez R."/>
            <person name="Arias-Moreno D.M."/>
            <person name="Jimenez-Jacinto V."/>
            <person name="Jimenez-Bremont J.F."/>
            <person name="Swaminathan K."/>
            <person name="Moose S.P."/>
            <person name="Guerrero-Gonzalez M.L."/>
            <person name="Marino-Ramirez L."/>
            <person name="Landsman D."/>
            <person name="Rodriguez-Kessler M."/>
            <person name="Delgado-Sanchez P."/>
        </authorList>
    </citation>
    <scope>NUCLEOTIDE SEQUENCE</scope>
    <source>
        <tissue evidence="1">Cladode</tissue>
    </source>
</reference>